<keyword evidence="1" id="KW-0812">Transmembrane</keyword>
<keyword evidence="3" id="KW-1185">Reference proteome</keyword>
<dbReference type="AlphaFoldDB" id="A0A1J6X3S2"/>
<accession>A0A1J6X3S2</accession>
<dbReference type="Proteomes" id="UP000182062">
    <property type="component" value="Unassembled WGS sequence"/>
</dbReference>
<evidence type="ECO:0008006" key="4">
    <source>
        <dbReference type="Google" id="ProtNLM"/>
    </source>
</evidence>
<organism evidence="2 3">
    <name type="scientific">Rossellomorea aquimaris</name>
    <dbReference type="NCBI Taxonomy" id="189382"/>
    <lineage>
        <taxon>Bacteria</taxon>
        <taxon>Bacillati</taxon>
        <taxon>Bacillota</taxon>
        <taxon>Bacilli</taxon>
        <taxon>Bacillales</taxon>
        <taxon>Bacillaceae</taxon>
        <taxon>Rossellomorea</taxon>
    </lineage>
</organism>
<keyword evidence="1" id="KW-1133">Transmembrane helix</keyword>
<reference evidence="2 3" key="1">
    <citation type="submission" date="2016-09" db="EMBL/GenBank/DDBJ databases">
        <title>Bacillus aquimaris SAMM genome sequence reveals colonization and biosurfactant production capacities.</title>
        <authorList>
            <person name="Waghmode S.R."/>
            <person name="Suryavanshi M.V."/>
        </authorList>
    </citation>
    <scope>NUCLEOTIDE SEQUENCE [LARGE SCALE GENOMIC DNA]</scope>
    <source>
        <strain evidence="2 3">SAMM</strain>
    </source>
</reference>
<sequence length="217" mass="25198">MDELSRLRGLMKEETFKHHGFTDKMRRNILDEIHSGKSKSSYKMRPVIAPIMSAVFVLACLTFFVYLSGSQLDLFQEGKNASQAEWHELELEVDENDTKWNEDIKLPSLVPFEVVDRSYKATEEDGFDTFTVKLTGPQEQMLTVKMDLGLEMFEPEIDVPLKIGEVTGSYHYNRELQTSSVNWFDDGIKYYMQFNPRTSNITLDKEDMKRIAESIEK</sequence>
<proteinExistence type="predicted"/>
<evidence type="ECO:0000313" key="3">
    <source>
        <dbReference type="Proteomes" id="UP000182062"/>
    </source>
</evidence>
<keyword evidence="1" id="KW-0472">Membrane</keyword>
<protein>
    <recommendedName>
        <fullName evidence="4">DUF4367 domain-containing protein</fullName>
    </recommendedName>
</protein>
<comment type="caution">
    <text evidence="2">The sequence shown here is derived from an EMBL/GenBank/DDBJ whole genome shotgun (WGS) entry which is preliminary data.</text>
</comment>
<feature type="transmembrane region" description="Helical" evidence="1">
    <location>
        <begin position="47"/>
        <end position="67"/>
    </location>
</feature>
<gene>
    <name evidence="2" type="ORF">BHE18_18555</name>
</gene>
<name>A0A1J6X3S2_9BACI</name>
<evidence type="ECO:0000256" key="1">
    <source>
        <dbReference type="SAM" id="Phobius"/>
    </source>
</evidence>
<evidence type="ECO:0000313" key="2">
    <source>
        <dbReference type="EMBL" id="OIU72777.1"/>
    </source>
</evidence>
<dbReference type="OrthoDB" id="2843826at2"/>
<dbReference type="EMBL" id="MINN01000071">
    <property type="protein sequence ID" value="OIU72777.1"/>
    <property type="molecule type" value="Genomic_DNA"/>
</dbReference>
<dbReference type="RefSeq" id="WP_071617211.1">
    <property type="nucleotide sequence ID" value="NZ_MINN01000071.1"/>
</dbReference>